<dbReference type="InterPro" id="IPR032861">
    <property type="entry name" value="TAXi_N"/>
</dbReference>
<keyword evidence="7" id="KW-0732">Signal</keyword>
<keyword evidence="4" id="KW-0378">Hydrolase</keyword>
<dbReference type="InterPro" id="IPR001461">
    <property type="entry name" value="Aspartic_peptidase_A1"/>
</dbReference>
<dbReference type="AlphaFoldDB" id="A0AAD3SIL3"/>
<dbReference type="InterPro" id="IPR033121">
    <property type="entry name" value="PEPTIDASE_A1"/>
</dbReference>
<dbReference type="PROSITE" id="PS51767">
    <property type="entry name" value="PEPTIDASE_A1"/>
    <property type="match status" value="1"/>
</dbReference>
<feature type="signal peptide" evidence="7">
    <location>
        <begin position="1"/>
        <end position="21"/>
    </location>
</feature>
<dbReference type="PANTHER" id="PTHR13683">
    <property type="entry name" value="ASPARTYL PROTEASES"/>
    <property type="match status" value="1"/>
</dbReference>
<evidence type="ECO:0000256" key="3">
    <source>
        <dbReference type="ARBA" id="ARBA00022750"/>
    </source>
</evidence>
<sequence>MDLRRLVLCIWQFLLVSIVSGNAVFRVQHKFRGSEKSLSALRAHDAYRHGRLLERIDLPLGGNGNPSDSGLYFTKIQIGNPSRNYYVQVDTGSDIFWVNCAGCYKCPKKSDIGIKLTLYDPKGSSTAKMVTCDENLCTMIYSSTLSGCKSDMLCYYEVTYGDGSSTAGFFVEDYIHYDRITGNLQTTMGNGSIVFGCSAKQAGQLSSSGEALDGIIGFGQANSSMLSQLAAAGKVKKMFAHCLDGLKGGGIFAIGEVVQPKLNTTPLIPHQNHYNVVMKSIEVAGDVIGLSTDGRTSGGHSAAIIDSGTTLAYLPDGVYELLMSAIISQQPGLKLHTVEDQFKCFQYSGNIDDGFPTVKFHFEKALTLTIYPHEYLFQIHEDMWCIGWQNSGLQSKDGKGVTLLGDLVLSNKLVLYDLENQAIGWTEYNCSSSIKVKDKESNAVYTVNAQDISTASSLISLDTCIYEQRGGGGGDVSVGR</sequence>
<dbReference type="InterPro" id="IPR032799">
    <property type="entry name" value="TAXi_C"/>
</dbReference>
<evidence type="ECO:0000256" key="5">
    <source>
        <dbReference type="ARBA" id="ARBA00023180"/>
    </source>
</evidence>
<accession>A0AAD3SIL3</accession>
<dbReference type="EMBL" id="BSYO01000011">
    <property type="protein sequence ID" value="GMH11409.1"/>
    <property type="molecule type" value="Genomic_DNA"/>
</dbReference>
<dbReference type="GO" id="GO:0004190">
    <property type="term" value="F:aspartic-type endopeptidase activity"/>
    <property type="evidence" value="ECO:0007669"/>
    <property type="project" value="UniProtKB-KW"/>
</dbReference>
<evidence type="ECO:0000256" key="7">
    <source>
        <dbReference type="SAM" id="SignalP"/>
    </source>
</evidence>
<proteinExistence type="inferred from homology"/>
<dbReference type="PANTHER" id="PTHR13683:SF768">
    <property type="entry name" value="EUKARYOTIC ASPARTYL PROTEASE FAMILY PROTEIN"/>
    <property type="match status" value="1"/>
</dbReference>
<dbReference type="Gene3D" id="2.40.70.10">
    <property type="entry name" value="Acid Proteases"/>
    <property type="match status" value="2"/>
</dbReference>
<evidence type="ECO:0000313" key="10">
    <source>
        <dbReference type="Proteomes" id="UP001279734"/>
    </source>
</evidence>
<reference evidence="9" key="1">
    <citation type="submission" date="2023-05" db="EMBL/GenBank/DDBJ databases">
        <title>Nepenthes gracilis genome sequencing.</title>
        <authorList>
            <person name="Fukushima K."/>
        </authorList>
    </citation>
    <scope>NUCLEOTIDE SEQUENCE</scope>
    <source>
        <strain evidence="9">SING2019-196</strain>
    </source>
</reference>
<keyword evidence="5" id="KW-0325">Glycoprotein</keyword>
<feature type="chain" id="PRO_5042217793" description="Peptidase A1 domain-containing protein" evidence="7">
    <location>
        <begin position="22"/>
        <end position="480"/>
    </location>
</feature>
<gene>
    <name evidence="9" type="ORF">Nepgr_013250</name>
</gene>
<dbReference type="CDD" id="cd05476">
    <property type="entry name" value="pepsin_A_like_plant"/>
    <property type="match status" value="1"/>
</dbReference>
<keyword evidence="10" id="KW-1185">Reference proteome</keyword>
<keyword evidence="2" id="KW-0645">Protease</keyword>
<evidence type="ECO:0000256" key="2">
    <source>
        <dbReference type="ARBA" id="ARBA00022670"/>
    </source>
</evidence>
<dbReference type="Proteomes" id="UP001279734">
    <property type="component" value="Unassembled WGS sequence"/>
</dbReference>
<organism evidence="9 10">
    <name type="scientific">Nepenthes gracilis</name>
    <name type="common">Slender pitcher plant</name>
    <dbReference type="NCBI Taxonomy" id="150966"/>
    <lineage>
        <taxon>Eukaryota</taxon>
        <taxon>Viridiplantae</taxon>
        <taxon>Streptophyta</taxon>
        <taxon>Embryophyta</taxon>
        <taxon>Tracheophyta</taxon>
        <taxon>Spermatophyta</taxon>
        <taxon>Magnoliopsida</taxon>
        <taxon>eudicotyledons</taxon>
        <taxon>Gunneridae</taxon>
        <taxon>Pentapetalae</taxon>
        <taxon>Caryophyllales</taxon>
        <taxon>Nepenthaceae</taxon>
        <taxon>Nepenthes</taxon>
    </lineage>
</organism>
<feature type="active site" evidence="6">
    <location>
        <position position="90"/>
    </location>
</feature>
<dbReference type="FunFam" id="2.40.70.10:FF:000056">
    <property type="entry name" value="Eukaryotic aspartyl protease family protein"/>
    <property type="match status" value="1"/>
</dbReference>
<dbReference type="InterPro" id="IPR034161">
    <property type="entry name" value="Pepsin-like_plant"/>
</dbReference>
<dbReference type="GO" id="GO:0006508">
    <property type="term" value="P:proteolysis"/>
    <property type="evidence" value="ECO:0007669"/>
    <property type="project" value="UniProtKB-KW"/>
</dbReference>
<comment type="similarity">
    <text evidence="1">Belongs to the peptidase A1 family.</text>
</comment>
<dbReference type="SUPFAM" id="SSF50630">
    <property type="entry name" value="Acid proteases"/>
    <property type="match status" value="1"/>
</dbReference>
<feature type="domain" description="Peptidase A1" evidence="8">
    <location>
        <begin position="72"/>
        <end position="426"/>
    </location>
</feature>
<dbReference type="PRINTS" id="PR00792">
    <property type="entry name" value="PEPSIN"/>
</dbReference>
<evidence type="ECO:0000313" key="9">
    <source>
        <dbReference type="EMBL" id="GMH11409.1"/>
    </source>
</evidence>
<dbReference type="InterPro" id="IPR021109">
    <property type="entry name" value="Peptidase_aspartic_dom_sf"/>
</dbReference>
<dbReference type="Pfam" id="PF14541">
    <property type="entry name" value="TAXi_C"/>
    <property type="match status" value="1"/>
</dbReference>
<feature type="active site" evidence="6">
    <location>
        <position position="306"/>
    </location>
</feature>
<dbReference type="Pfam" id="PF14543">
    <property type="entry name" value="TAXi_N"/>
    <property type="match status" value="1"/>
</dbReference>
<name>A0AAD3SIL3_NEPGR</name>
<protein>
    <recommendedName>
        <fullName evidence="8">Peptidase A1 domain-containing protein</fullName>
    </recommendedName>
</protein>
<evidence type="ECO:0000259" key="8">
    <source>
        <dbReference type="PROSITE" id="PS51767"/>
    </source>
</evidence>
<evidence type="ECO:0000256" key="4">
    <source>
        <dbReference type="ARBA" id="ARBA00022801"/>
    </source>
</evidence>
<dbReference type="FunFam" id="2.40.70.10:FF:000028">
    <property type="entry name" value="Eukaryotic aspartyl protease family protein"/>
    <property type="match status" value="1"/>
</dbReference>
<comment type="caution">
    <text evidence="9">The sequence shown here is derived from an EMBL/GenBank/DDBJ whole genome shotgun (WGS) entry which is preliminary data.</text>
</comment>
<keyword evidence="3" id="KW-0064">Aspartyl protease</keyword>
<evidence type="ECO:0000256" key="1">
    <source>
        <dbReference type="ARBA" id="ARBA00007447"/>
    </source>
</evidence>
<evidence type="ECO:0000256" key="6">
    <source>
        <dbReference type="PIRSR" id="PIRSR601461-1"/>
    </source>
</evidence>